<comment type="caution">
    <text evidence="1">The sequence shown here is derived from an EMBL/GenBank/DDBJ whole genome shotgun (WGS) entry which is preliminary data.</text>
</comment>
<accession>A0A9P1D134</accession>
<protein>
    <submittedName>
        <fullName evidence="1">Uncharacterized protein</fullName>
    </submittedName>
</protein>
<evidence type="ECO:0000313" key="3">
    <source>
        <dbReference type="Proteomes" id="UP001152797"/>
    </source>
</evidence>
<evidence type="ECO:0000313" key="2">
    <source>
        <dbReference type="EMBL" id="CAL4788004.1"/>
    </source>
</evidence>
<organism evidence="1">
    <name type="scientific">Cladocopium goreaui</name>
    <dbReference type="NCBI Taxonomy" id="2562237"/>
    <lineage>
        <taxon>Eukaryota</taxon>
        <taxon>Sar</taxon>
        <taxon>Alveolata</taxon>
        <taxon>Dinophyceae</taxon>
        <taxon>Suessiales</taxon>
        <taxon>Symbiodiniaceae</taxon>
        <taxon>Cladocopium</taxon>
    </lineage>
</organism>
<dbReference type="Proteomes" id="UP001152797">
    <property type="component" value="Unassembled WGS sequence"/>
</dbReference>
<dbReference type="EMBL" id="CAMXCT020002824">
    <property type="protein sequence ID" value="CAL1154067.1"/>
    <property type="molecule type" value="Genomic_DNA"/>
</dbReference>
<dbReference type="OrthoDB" id="438707at2759"/>
<proteinExistence type="predicted"/>
<name>A0A9P1D134_9DINO</name>
<reference evidence="1" key="1">
    <citation type="submission" date="2022-10" db="EMBL/GenBank/DDBJ databases">
        <authorList>
            <person name="Chen Y."/>
            <person name="Dougan E. K."/>
            <person name="Chan C."/>
            <person name="Rhodes N."/>
            <person name="Thang M."/>
        </authorList>
    </citation>
    <scope>NUCLEOTIDE SEQUENCE</scope>
</reference>
<gene>
    <name evidence="1" type="ORF">C1SCF055_LOCUS26796</name>
</gene>
<reference evidence="2 3" key="2">
    <citation type="submission" date="2024-05" db="EMBL/GenBank/DDBJ databases">
        <authorList>
            <person name="Chen Y."/>
            <person name="Shah S."/>
            <person name="Dougan E. K."/>
            <person name="Thang M."/>
            <person name="Chan C."/>
        </authorList>
    </citation>
    <scope>NUCLEOTIDE SEQUENCE [LARGE SCALE GENOMIC DNA]</scope>
</reference>
<keyword evidence="3" id="KW-1185">Reference proteome</keyword>
<dbReference type="AlphaFoldDB" id="A0A9P1D134"/>
<dbReference type="EMBL" id="CAMXCT030002824">
    <property type="protein sequence ID" value="CAL4788004.1"/>
    <property type="molecule type" value="Genomic_DNA"/>
</dbReference>
<evidence type="ECO:0000313" key="1">
    <source>
        <dbReference type="EMBL" id="CAI4000692.1"/>
    </source>
</evidence>
<sequence>MLIPPFAFWGPVTKKIVRYFNPVGVQDPEVNKLARYKATRSGRKGSNAARDFHRYVHRSGKAFPVEISTRKIIIRKKVTVSGGKKRKREKVADYPIIRMSSWMKAILERHPDFMLGGHSPFVNGGENYKKMFEEFWDNYEYLGGDHPVFHLKSREERTRCIPLMLHGDEGRGLAKVPLLVISFQLMIPFSGPNDLNCSKHSFTTRLLFSLMPSDWYAKKDASVNGLLQALADDLTELFHEGVTISVDGEPCTFYGIYVACKGDWPWVRKAYGLSTGFASRRKCHYCPGQDSSLECNNLWFEF</sequence>
<dbReference type="EMBL" id="CAMXCT010002824">
    <property type="protein sequence ID" value="CAI4000692.1"/>
    <property type="molecule type" value="Genomic_DNA"/>
</dbReference>